<dbReference type="Pfam" id="PF09038">
    <property type="entry name" value="53-BP1_Tudor"/>
    <property type="match status" value="1"/>
</dbReference>
<name>A0A5K4ENY5_SCHMA</name>
<dbReference type="InterPro" id="IPR036420">
    <property type="entry name" value="BRCT_dom_sf"/>
</dbReference>
<reference evidence="4" key="1">
    <citation type="submission" date="2019-11" db="UniProtKB">
        <authorList>
            <consortium name="WormBaseParasite"/>
        </authorList>
    </citation>
    <scope>IDENTIFICATION</scope>
    <source>
        <strain evidence="4">Puerto Rican</strain>
    </source>
</reference>
<feature type="region of interest" description="Disordered" evidence="1">
    <location>
        <begin position="816"/>
        <end position="853"/>
    </location>
</feature>
<evidence type="ECO:0008006" key="5">
    <source>
        <dbReference type="Google" id="ProtNLM"/>
    </source>
</evidence>
<dbReference type="Gene3D" id="2.30.30.140">
    <property type="match status" value="1"/>
</dbReference>
<evidence type="ECO:0000259" key="2">
    <source>
        <dbReference type="PROSITE" id="PS50172"/>
    </source>
</evidence>
<dbReference type="STRING" id="6183.A0A5K4ENY5"/>
<feature type="region of interest" description="Disordered" evidence="1">
    <location>
        <begin position="478"/>
        <end position="538"/>
    </location>
</feature>
<dbReference type="PROSITE" id="PS50172">
    <property type="entry name" value="BRCT"/>
    <property type="match status" value="1"/>
</dbReference>
<feature type="compositionally biased region" description="Low complexity" evidence="1">
    <location>
        <begin position="524"/>
        <end position="538"/>
    </location>
</feature>
<evidence type="ECO:0000313" key="4">
    <source>
        <dbReference type="WBParaSite" id="Smp_138610.2"/>
    </source>
</evidence>
<dbReference type="WBParaSite" id="Smp_138610.2">
    <property type="protein sequence ID" value="Smp_138610.2"/>
    <property type="gene ID" value="Smp_138610"/>
</dbReference>
<feature type="domain" description="BRCT" evidence="2">
    <location>
        <begin position="870"/>
        <end position="980"/>
    </location>
</feature>
<dbReference type="InterPro" id="IPR017893">
    <property type="entry name" value="DBB_domain"/>
</dbReference>
<evidence type="ECO:0000259" key="3">
    <source>
        <dbReference type="PROSITE" id="PS51376"/>
    </source>
</evidence>
<dbReference type="InParanoid" id="A0A5K4ENY5"/>
<dbReference type="Gene3D" id="3.40.50.10190">
    <property type="entry name" value="BRCT domain"/>
    <property type="match status" value="1"/>
</dbReference>
<feature type="compositionally biased region" description="Polar residues" evidence="1">
    <location>
        <begin position="505"/>
        <end position="521"/>
    </location>
</feature>
<feature type="compositionally biased region" description="Polar residues" evidence="1">
    <location>
        <begin position="816"/>
        <end position="849"/>
    </location>
</feature>
<dbReference type="InterPro" id="IPR047249">
    <property type="entry name" value="BRCT_p53bp1-like_rpt1"/>
</dbReference>
<evidence type="ECO:0000256" key="1">
    <source>
        <dbReference type="SAM" id="MobiDB-lite"/>
    </source>
</evidence>
<feature type="domain" description="DBB" evidence="3">
    <location>
        <begin position="639"/>
        <end position="781"/>
    </location>
</feature>
<feature type="region of interest" description="Disordered" evidence="1">
    <location>
        <begin position="767"/>
        <end position="796"/>
    </location>
</feature>
<accession>A0A5K4ENY5</accession>
<dbReference type="SMART" id="SM00292">
    <property type="entry name" value="BRCT"/>
    <property type="match status" value="1"/>
</dbReference>
<feature type="compositionally biased region" description="Low complexity" evidence="1">
    <location>
        <begin position="786"/>
        <end position="795"/>
    </location>
</feature>
<sequence>MDSTDSELCGCESSNFIPSSESDPPPPVSYHVAECKPGDIRTQECDVNTENPPAFVVSDTMVSADCSFESSNPAQNQRSLTQADDFRDLSKENSDPSEFKRLDCSPISNSLTPCSKHTLGVLTNDLKLSAPHNRIRKSLGHTDNLFIKAPNQAMRLSEPLSAHKINGFHSADSCNSPFLSGFESRSSSLARLPNSASILNSSDGGGEEGDLSVMHDHENPSPTESDSLMKNKNVQLIAKKTSELVENEVTESVESILAVSLSAVVYRMDNTNEVVFDNRFNVKVSVVNDANLKAAYKWVQINSAKLIGELSVSMKPSSCITDQIQAKSTSDSILSTSPPTTDSSNANVLSSKSLFSSTSMSVSNSDSIQRKADDNQCNDNHGLFKSPGRTSSSGSELFIPRPKNKLSVGEFVGAKCPVRASTTSSSSSDLFIPRSANKRIRELKDERECESSTTLNAAQKSAESNLLRLSLLPSSFSSNNKSTHDFTHRSSLTLVNETPSEDTTNESPHYTNTETNQFVKQTDTDLISDSPSTTTSTIKTSVTENEDITLTSTKLTPGEQWVYGKWKTEKNYYAGKIYPSESGTRCFVIFEDGTRARIKQSDLVVVYLLPVGAEVSAELKDDNEYWGDCVIQAHSGDSERPYKVLCRTTNEVYFLRRGQVSIHESEVDNLKKRQLLPSNSCEIPISIENENKINMNNSITKICASPEVSLSNLVFDKRKSRPKVYRSSWVTPMKQLTTVKNDTDDQHCITLPSKLTLSSHLRKRYKNQFRRKLPTTSVRINRSRNRSGSSSECSSLAKKQRLSDLFSDDENLLTQPMSLQTPVSKTETSYKKNNSNQIVSKRIQSSPSPKSRGSIGLLRSLSHNLNIPIPSPTVFHGWTIILTGGAKNYNSNESIDRNLLEQLIIACGGEIALEINPSLLNRRYGCESPELDDSFHQKKSQCSHFVALVSTDCCRTLKYFQALATLGSVPLLRIDWLLDSCREDAKTYNNESSFEENRNWPLYLLRAYPGRYELPRGFISGSSEPISWWSVPVRYRSPAYQTIPSPSLFDHFGDWADNGTNYRLVAIVTNDLKVFGPGWLNILSLACGSNNQSDESGDSSNRIPLIHLSEISQKLSDLFPSVRCRSKASEKKVNFVLVDKNHINQSAFAFMKTLPIEMVTCDYFIHSLICGHLVNPKSSPYFSPIV</sequence>
<feature type="compositionally biased region" description="Basic and acidic residues" evidence="1">
    <location>
        <begin position="84"/>
        <end position="101"/>
    </location>
</feature>
<protein>
    <recommendedName>
        <fullName evidence="5">BRCT domain-containing protein</fullName>
    </recommendedName>
</protein>
<dbReference type="InterPro" id="IPR001357">
    <property type="entry name" value="BRCT_dom"/>
</dbReference>
<dbReference type="InterPro" id="IPR015125">
    <property type="entry name" value="53-BP1_Tudor"/>
</dbReference>
<feature type="region of interest" description="Disordered" evidence="1">
    <location>
        <begin position="67"/>
        <end position="101"/>
    </location>
</feature>
<dbReference type="SUPFAM" id="SSF52113">
    <property type="entry name" value="BRCT domain"/>
    <property type="match status" value="2"/>
</dbReference>
<feature type="region of interest" description="Disordered" evidence="1">
    <location>
        <begin position="365"/>
        <end position="397"/>
    </location>
</feature>
<feature type="compositionally biased region" description="Polar residues" evidence="1">
    <location>
        <begin position="68"/>
        <end position="82"/>
    </location>
</feature>
<dbReference type="CDD" id="cd17745">
    <property type="entry name" value="BRCT_p53bp1_rpt1"/>
    <property type="match status" value="1"/>
</dbReference>
<feature type="compositionally biased region" description="Polar residues" evidence="1">
    <location>
        <begin position="489"/>
        <end position="498"/>
    </location>
</feature>
<dbReference type="PROSITE" id="PS51376">
    <property type="entry name" value="DBB"/>
    <property type="match status" value="1"/>
</dbReference>
<feature type="region of interest" description="Disordered" evidence="1">
    <location>
        <begin position="197"/>
        <end position="231"/>
    </location>
</feature>
<proteinExistence type="predicted"/>
<feature type="compositionally biased region" description="Polar residues" evidence="1">
    <location>
        <begin position="220"/>
        <end position="231"/>
    </location>
</feature>
<feature type="region of interest" description="Disordered" evidence="1">
    <location>
        <begin position="1"/>
        <end position="33"/>
    </location>
</feature>
<organism evidence="4">
    <name type="scientific">Schistosoma mansoni</name>
    <name type="common">Blood fluke</name>
    <dbReference type="NCBI Taxonomy" id="6183"/>
    <lineage>
        <taxon>Eukaryota</taxon>
        <taxon>Metazoa</taxon>
        <taxon>Spiralia</taxon>
        <taxon>Lophotrochozoa</taxon>
        <taxon>Platyhelminthes</taxon>
        <taxon>Trematoda</taxon>
        <taxon>Digenea</taxon>
        <taxon>Strigeidida</taxon>
        <taxon>Schistosomatoidea</taxon>
        <taxon>Schistosomatidae</taxon>
        <taxon>Schistosoma</taxon>
    </lineage>
</organism>
<dbReference type="AlphaFoldDB" id="A0A5K4ENY5"/>